<dbReference type="Proteomes" id="UP001596456">
    <property type="component" value="Unassembled WGS sequence"/>
</dbReference>
<organism evidence="17 18">
    <name type="scientific">Rhodocista pekingensis</name>
    <dbReference type="NCBI Taxonomy" id="201185"/>
    <lineage>
        <taxon>Bacteria</taxon>
        <taxon>Pseudomonadati</taxon>
        <taxon>Pseudomonadota</taxon>
        <taxon>Alphaproteobacteria</taxon>
        <taxon>Rhodospirillales</taxon>
        <taxon>Azospirillaceae</taxon>
        <taxon>Rhodocista</taxon>
    </lineage>
</organism>
<comment type="catalytic activity">
    <reaction evidence="1">
        <text>ATP + protein L-histidine = ADP + protein N-phospho-L-histidine.</text>
        <dbReference type="EC" id="2.7.13.3"/>
    </reaction>
</comment>
<keyword evidence="6" id="KW-0285">Flavoprotein</keyword>
<dbReference type="Pfam" id="PF08447">
    <property type="entry name" value="PAS_3"/>
    <property type="match status" value="1"/>
</dbReference>
<gene>
    <name evidence="17" type="ORF">ACFQPS_11810</name>
</gene>
<evidence type="ECO:0000256" key="12">
    <source>
        <dbReference type="ARBA" id="ARBA00022840"/>
    </source>
</evidence>
<proteinExistence type="predicted"/>
<evidence type="ECO:0000256" key="13">
    <source>
        <dbReference type="ARBA" id="ARBA00022991"/>
    </source>
</evidence>
<evidence type="ECO:0000256" key="2">
    <source>
        <dbReference type="ARBA" id="ARBA00012438"/>
    </source>
</evidence>
<dbReference type="NCBIfam" id="TIGR00229">
    <property type="entry name" value="sensory_box"/>
    <property type="match status" value="2"/>
</dbReference>
<evidence type="ECO:0000256" key="6">
    <source>
        <dbReference type="ARBA" id="ARBA00022630"/>
    </source>
</evidence>
<dbReference type="InterPro" id="IPR035965">
    <property type="entry name" value="PAS-like_dom_sf"/>
</dbReference>
<keyword evidence="4" id="KW-0597">Phosphoprotein</keyword>
<evidence type="ECO:0000256" key="7">
    <source>
        <dbReference type="ARBA" id="ARBA00022643"/>
    </source>
</evidence>
<dbReference type="InterPro" id="IPR036890">
    <property type="entry name" value="HATPase_C_sf"/>
</dbReference>
<keyword evidence="3" id="KW-0600">Photoreceptor protein</keyword>
<dbReference type="EC" id="2.7.13.3" evidence="2"/>
<dbReference type="Gene3D" id="3.30.450.20">
    <property type="entry name" value="PAS domain"/>
    <property type="match status" value="2"/>
</dbReference>
<dbReference type="InterPro" id="IPR000014">
    <property type="entry name" value="PAS"/>
</dbReference>
<dbReference type="InterPro" id="IPR013655">
    <property type="entry name" value="PAS_fold_3"/>
</dbReference>
<keyword evidence="5" id="KW-0716">Sensory transduction</keyword>
<keyword evidence="7" id="KW-0288">FMN</keyword>
<dbReference type="SMART" id="SM00911">
    <property type="entry name" value="HWE_HK"/>
    <property type="match status" value="1"/>
</dbReference>
<evidence type="ECO:0000256" key="9">
    <source>
        <dbReference type="ARBA" id="ARBA00022737"/>
    </source>
</evidence>
<sequence>MLLLAAGEAETRTIAALLERTGQGPVTVCADLDEVLDRIEGAAAAVLAQEALAGPALARLAAWTAAQPVWSEFPVVLLAGPGGPPAPPAVLAAALRLERPVRDADLCAIVAFARRSRRRQWRARDSLTEREAIAADLRRARDRLEVVLRGAGLGSWHWDVVTGAVAFDDRWAGMLGYRRTEIEPHVSAWERLTHPEDRPRIFAALNDHLEGRTPLYVCEHRLRHRDGHWIWVLDTGSVVERDAAGGPLVATGTHLDITARKQAEQDLRDSETRLRAIIEQMPVGVAVAAAPSGALLFHNARAVALLGHPLLPSADISGYVHYGALEADGSPRPPERYPIARAARDGERIEREPMRYRRGDGRLTHFEVSAAPIRDAQGGIVLAVSTFEDVAERLRAAESQRLLASELSHRVKNTLAVVQVLAAQTLRRAATLAEFGDAFQGRLEALARAHGLVLRAHWNGVDLRALAEEELAPHEGRVSIEGPAVTLPPKQAVAMGLVLYELASNALRHGALSAPAGRLHLAWRRDPTDGGIRLTWRERGGRPPHDPVEGFGTRLIRRAADLELGGRADLYPEEDGLCWELRFPAPVGPGENHGPSVTP</sequence>
<evidence type="ECO:0000313" key="17">
    <source>
        <dbReference type="EMBL" id="MFC7333849.1"/>
    </source>
</evidence>
<dbReference type="InterPro" id="IPR000700">
    <property type="entry name" value="PAS-assoc_C"/>
</dbReference>
<keyword evidence="8 17" id="KW-0808">Transferase</keyword>
<dbReference type="SMART" id="SM00086">
    <property type="entry name" value="PAC"/>
    <property type="match status" value="2"/>
</dbReference>
<evidence type="ECO:0000313" key="18">
    <source>
        <dbReference type="Proteomes" id="UP001596456"/>
    </source>
</evidence>
<feature type="domain" description="PAC" evidence="16">
    <location>
        <begin position="350"/>
        <end position="402"/>
    </location>
</feature>
<keyword evidence="15" id="KW-0675">Receptor</keyword>
<evidence type="ECO:0000256" key="8">
    <source>
        <dbReference type="ARBA" id="ARBA00022679"/>
    </source>
</evidence>
<dbReference type="RefSeq" id="WP_377359192.1">
    <property type="nucleotide sequence ID" value="NZ_JBHTCM010000010.1"/>
</dbReference>
<dbReference type="PROSITE" id="PS50113">
    <property type="entry name" value="PAC"/>
    <property type="match status" value="2"/>
</dbReference>
<evidence type="ECO:0000256" key="3">
    <source>
        <dbReference type="ARBA" id="ARBA00022543"/>
    </source>
</evidence>
<dbReference type="SMART" id="SM00091">
    <property type="entry name" value="PAS"/>
    <property type="match status" value="2"/>
</dbReference>
<evidence type="ECO:0000256" key="11">
    <source>
        <dbReference type="ARBA" id="ARBA00022777"/>
    </source>
</evidence>
<keyword evidence="13" id="KW-0157">Chromophore</keyword>
<dbReference type="SUPFAM" id="SSF55785">
    <property type="entry name" value="PYP-like sensor domain (PAS domain)"/>
    <property type="match status" value="2"/>
</dbReference>
<evidence type="ECO:0000256" key="1">
    <source>
        <dbReference type="ARBA" id="ARBA00000085"/>
    </source>
</evidence>
<keyword evidence="14" id="KW-0843">Virulence</keyword>
<dbReference type="InterPro" id="IPR013656">
    <property type="entry name" value="PAS_4"/>
</dbReference>
<reference evidence="18" key="1">
    <citation type="journal article" date="2019" name="Int. J. Syst. Evol. Microbiol.">
        <title>The Global Catalogue of Microorganisms (GCM) 10K type strain sequencing project: providing services to taxonomists for standard genome sequencing and annotation.</title>
        <authorList>
            <consortium name="The Broad Institute Genomics Platform"/>
            <consortium name="The Broad Institute Genome Sequencing Center for Infectious Disease"/>
            <person name="Wu L."/>
            <person name="Ma J."/>
        </authorList>
    </citation>
    <scope>NUCLEOTIDE SEQUENCE [LARGE SCALE GENOMIC DNA]</scope>
    <source>
        <strain evidence="18">CGMCC 1.16275</strain>
    </source>
</reference>
<comment type="caution">
    <text evidence="17">The sequence shown here is derived from an EMBL/GenBank/DDBJ whole genome shotgun (WGS) entry which is preliminary data.</text>
</comment>
<evidence type="ECO:0000256" key="4">
    <source>
        <dbReference type="ARBA" id="ARBA00022553"/>
    </source>
</evidence>
<dbReference type="Gene3D" id="3.30.565.10">
    <property type="entry name" value="Histidine kinase-like ATPase, C-terminal domain"/>
    <property type="match status" value="1"/>
</dbReference>
<keyword evidence="18" id="KW-1185">Reference proteome</keyword>
<dbReference type="EMBL" id="JBHTCM010000010">
    <property type="protein sequence ID" value="MFC7333849.1"/>
    <property type="molecule type" value="Genomic_DNA"/>
</dbReference>
<evidence type="ECO:0000256" key="5">
    <source>
        <dbReference type="ARBA" id="ARBA00022606"/>
    </source>
</evidence>
<protein>
    <recommendedName>
        <fullName evidence="2">histidine kinase</fullName>
        <ecNumber evidence="2">2.7.13.3</ecNumber>
    </recommendedName>
</protein>
<dbReference type="SUPFAM" id="SSF55874">
    <property type="entry name" value="ATPase domain of HSP90 chaperone/DNA topoisomerase II/histidine kinase"/>
    <property type="match status" value="1"/>
</dbReference>
<keyword evidence="9" id="KW-0677">Repeat</keyword>
<dbReference type="GO" id="GO:0004673">
    <property type="term" value="F:protein histidine kinase activity"/>
    <property type="evidence" value="ECO:0007669"/>
    <property type="project" value="UniProtKB-EC"/>
</dbReference>
<accession>A0ABW2KWK3</accession>
<dbReference type="InterPro" id="IPR011102">
    <property type="entry name" value="Sig_transdc_His_kinase_HWE"/>
</dbReference>
<evidence type="ECO:0000256" key="10">
    <source>
        <dbReference type="ARBA" id="ARBA00022741"/>
    </source>
</evidence>
<dbReference type="InterPro" id="IPR001610">
    <property type="entry name" value="PAC"/>
</dbReference>
<evidence type="ECO:0000259" key="16">
    <source>
        <dbReference type="PROSITE" id="PS50113"/>
    </source>
</evidence>
<keyword evidence="11 17" id="KW-0418">Kinase</keyword>
<evidence type="ECO:0000256" key="14">
    <source>
        <dbReference type="ARBA" id="ARBA00023026"/>
    </source>
</evidence>
<name>A0ABW2KWK3_9PROT</name>
<evidence type="ECO:0000256" key="15">
    <source>
        <dbReference type="ARBA" id="ARBA00023170"/>
    </source>
</evidence>
<keyword evidence="12" id="KW-0067">ATP-binding</keyword>
<dbReference type="Pfam" id="PF07536">
    <property type="entry name" value="HWE_HK"/>
    <property type="match status" value="1"/>
</dbReference>
<dbReference type="Pfam" id="PF08448">
    <property type="entry name" value="PAS_4"/>
    <property type="match status" value="1"/>
</dbReference>
<feature type="domain" description="PAC" evidence="16">
    <location>
        <begin position="216"/>
        <end position="269"/>
    </location>
</feature>
<keyword evidence="10" id="KW-0547">Nucleotide-binding</keyword>
<dbReference type="PANTHER" id="PTHR41523">
    <property type="entry name" value="TWO-COMPONENT SYSTEM SENSOR PROTEIN"/>
    <property type="match status" value="1"/>
</dbReference>
<dbReference type="PANTHER" id="PTHR41523:SF8">
    <property type="entry name" value="ETHYLENE RESPONSE SENSOR PROTEIN"/>
    <property type="match status" value="1"/>
</dbReference>
<dbReference type="CDD" id="cd00130">
    <property type="entry name" value="PAS"/>
    <property type="match status" value="1"/>
</dbReference>